<reference evidence="1 2" key="2">
    <citation type="submission" date="2009-02" db="EMBL/GenBank/DDBJ databases">
        <title>Draft genome sequence of Clostridium asparagiforme (DSM 15981).</title>
        <authorList>
            <person name="Sudarsanam P."/>
            <person name="Ley R."/>
            <person name="Guruge J."/>
            <person name="Turnbaugh P.J."/>
            <person name="Mahowald M."/>
            <person name="Liep D."/>
            <person name="Gordon J."/>
        </authorList>
    </citation>
    <scope>NUCLEOTIDE SEQUENCE [LARGE SCALE GENOMIC DNA]</scope>
    <source>
        <strain evidence="1 2">DSM 15981</strain>
    </source>
</reference>
<protein>
    <recommendedName>
        <fullName evidence="3">FAD/NAD(P)-binding domain-containing protein</fullName>
    </recommendedName>
</protein>
<dbReference type="EMBL" id="ACCJ01000481">
    <property type="protein sequence ID" value="EEG52112.1"/>
    <property type="molecule type" value="Genomic_DNA"/>
</dbReference>
<evidence type="ECO:0008006" key="3">
    <source>
        <dbReference type="Google" id="ProtNLM"/>
    </source>
</evidence>
<feature type="non-terminal residue" evidence="1">
    <location>
        <position position="1"/>
    </location>
</feature>
<evidence type="ECO:0000313" key="1">
    <source>
        <dbReference type="EMBL" id="EEG52112.1"/>
    </source>
</evidence>
<organism evidence="1 2">
    <name type="scientific">[Clostridium] asparagiforme DSM 15981</name>
    <dbReference type="NCBI Taxonomy" id="518636"/>
    <lineage>
        <taxon>Bacteria</taxon>
        <taxon>Bacillati</taxon>
        <taxon>Bacillota</taxon>
        <taxon>Clostridia</taxon>
        <taxon>Lachnospirales</taxon>
        <taxon>Lachnospiraceae</taxon>
        <taxon>Enterocloster</taxon>
    </lineage>
</organism>
<dbReference type="Proteomes" id="UP000004756">
    <property type="component" value="Unassembled WGS sequence"/>
</dbReference>
<accession>C0D994</accession>
<name>C0D994_9FIRM</name>
<evidence type="ECO:0000313" key="2">
    <source>
        <dbReference type="Proteomes" id="UP000004756"/>
    </source>
</evidence>
<keyword evidence="2" id="KW-1185">Reference proteome</keyword>
<proteinExistence type="predicted"/>
<gene>
    <name evidence="1" type="ORF">CLOSTASPAR_05844</name>
</gene>
<comment type="caution">
    <text evidence="1">The sequence shown here is derived from an EMBL/GenBank/DDBJ whole genome shotgun (WGS) entry which is preliminary data.</text>
</comment>
<dbReference type="AlphaFoldDB" id="C0D994"/>
<sequence>FPCDTVVLAIGTRAFCPLMEELDGICETVIVGDAVQARQAIQASREGFNAGYYA</sequence>
<dbReference type="HOGENOM" id="CLU_3054755_0_0_9"/>
<reference evidence="1 2" key="1">
    <citation type="submission" date="2009-01" db="EMBL/GenBank/DDBJ databases">
        <authorList>
            <person name="Fulton L."/>
            <person name="Clifton S."/>
            <person name="Fulton B."/>
            <person name="Xu J."/>
            <person name="Minx P."/>
            <person name="Pepin K.H."/>
            <person name="Johnson M."/>
            <person name="Bhonagiri V."/>
            <person name="Nash W.E."/>
            <person name="Mardis E.R."/>
            <person name="Wilson R.K."/>
        </authorList>
    </citation>
    <scope>NUCLEOTIDE SEQUENCE [LARGE SCALE GENOMIC DNA]</scope>
    <source>
        <strain evidence="1 2">DSM 15981</strain>
    </source>
</reference>